<dbReference type="EMBL" id="CAJVQC010134261">
    <property type="protein sequence ID" value="CAG8842455.1"/>
    <property type="molecule type" value="Genomic_DNA"/>
</dbReference>
<keyword evidence="2" id="KW-1185">Reference proteome</keyword>
<proteinExistence type="predicted"/>
<organism evidence="1 2">
    <name type="scientific">Racocetra persica</name>
    <dbReference type="NCBI Taxonomy" id="160502"/>
    <lineage>
        <taxon>Eukaryota</taxon>
        <taxon>Fungi</taxon>
        <taxon>Fungi incertae sedis</taxon>
        <taxon>Mucoromycota</taxon>
        <taxon>Glomeromycotina</taxon>
        <taxon>Glomeromycetes</taxon>
        <taxon>Diversisporales</taxon>
        <taxon>Gigasporaceae</taxon>
        <taxon>Racocetra</taxon>
    </lineage>
</organism>
<feature type="non-terminal residue" evidence="1">
    <location>
        <position position="1"/>
    </location>
</feature>
<dbReference type="Proteomes" id="UP000789920">
    <property type="component" value="Unassembled WGS sequence"/>
</dbReference>
<evidence type="ECO:0000313" key="2">
    <source>
        <dbReference type="Proteomes" id="UP000789920"/>
    </source>
</evidence>
<protein>
    <submittedName>
        <fullName evidence="1">13674_t:CDS:1</fullName>
    </submittedName>
</protein>
<comment type="caution">
    <text evidence="1">The sequence shown here is derived from an EMBL/GenBank/DDBJ whole genome shotgun (WGS) entry which is preliminary data.</text>
</comment>
<reference evidence="1" key="1">
    <citation type="submission" date="2021-06" db="EMBL/GenBank/DDBJ databases">
        <authorList>
            <person name="Kallberg Y."/>
            <person name="Tangrot J."/>
            <person name="Rosling A."/>
        </authorList>
    </citation>
    <scope>NUCLEOTIDE SEQUENCE</scope>
    <source>
        <strain evidence="1">MA461A</strain>
    </source>
</reference>
<evidence type="ECO:0000313" key="1">
    <source>
        <dbReference type="EMBL" id="CAG8842455.1"/>
    </source>
</evidence>
<accession>A0ACA9SKC9</accession>
<gene>
    <name evidence="1" type="ORF">RPERSI_LOCUS32327</name>
</gene>
<feature type="non-terminal residue" evidence="1">
    <location>
        <position position="57"/>
    </location>
</feature>
<sequence length="57" mass="6645">SSKALDMYINPEENEEFDSDKPEESSKIKPRSEEYEDLTTNEDLDETPNSDSLQEKF</sequence>
<name>A0ACA9SKC9_9GLOM</name>